<accession>A0A0C9UKK5</accession>
<dbReference type="PANTHER" id="PTHR33577">
    <property type="entry name" value="STERIGMATOCYSTIN BIOSYNTHESIS PEROXIDASE STCC-RELATED"/>
    <property type="match status" value="1"/>
</dbReference>
<dbReference type="Gene3D" id="1.10.489.10">
    <property type="entry name" value="Chloroperoxidase-like"/>
    <property type="match status" value="1"/>
</dbReference>
<evidence type="ECO:0000256" key="5">
    <source>
        <dbReference type="ARBA" id="ARBA00023002"/>
    </source>
</evidence>
<sequence>MVRKSEEIPHPDTKDYQGPPTRLALLPRTLVCVAVAFPVNESLVGLSEPEINSFITSNGVATIPNLPGQLVKGQDGLKLVNDAAHPFIPAGPHDIRGPCPALNILASHGIFTAAREGLNFANDFAKFLTYQAFLLNGNSITNLMSLALKSSLTGPDPTRPAYVGGLSQHGTFEGDTNKLFQGFIATSKKFGYRGTYDINAVAELRHNRLVDSIKNNPQLEFTSPLILSAYSKAIFPIIFFIDGHLNNRRLTTDGARRFFELQYMPADFHRQPSPINFIVIEVLVGQNFYKYPFVPGVNHGKNNYKELPNTPAHSDICGICEEEPRLLFYPRCY</sequence>
<reference evidence="10 11" key="1">
    <citation type="submission" date="2014-06" db="EMBL/GenBank/DDBJ databases">
        <title>Evolutionary Origins and Diversification of the Mycorrhizal Mutualists.</title>
        <authorList>
            <consortium name="DOE Joint Genome Institute"/>
            <consortium name="Mycorrhizal Genomics Consortium"/>
            <person name="Kohler A."/>
            <person name="Kuo A."/>
            <person name="Nagy L.G."/>
            <person name="Floudas D."/>
            <person name="Copeland A."/>
            <person name="Barry K.W."/>
            <person name="Cichocki N."/>
            <person name="Veneault-Fourrey C."/>
            <person name="LaButti K."/>
            <person name="Lindquist E.A."/>
            <person name="Lipzen A."/>
            <person name="Lundell T."/>
            <person name="Morin E."/>
            <person name="Murat C."/>
            <person name="Riley R."/>
            <person name="Ohm R."/>
            <person name="Sun H."/>
            <person name="Tunlid A."/>
            <person name="Henrissat B."/>
            <person name="Grigoriev I.V."/>
            <person name="Hibbett D.S."/>
            <person name="Martin F."/>
        </authorList>
    </citation>
    <scope>NUCLEOTIDE SEQUENCE [LARGE SCALE GENOMIC DNA]</scope>
    <source>
        <strain evidence="10 11">SS14</strain>
    </source>
</reference>
<dbReference type="InterPro" id="IPR036851">
    <property type="entry name" value="Chloroperoxidase-like_sf"/>
</dbReference>
<keyword evidence="4" id="KW-0479">Metal-binding</keyword>
<dbReference type="PANTHER" id="PTHR33577:SF16">
    <property type="entry name" value="HEME HALOPEROXIDASE FAMILY PROFILE DOMAIN-CONTAINING PROTEIN"/>
    <property type="match status" value="1"/>
</dbReference>
<dbReference type="Proteomes" id="UP000054279">
    <property type="component" value="Unassembled WGS sequence"/>
</dbReference>
<evidence type="ECO:0000256" key="3">
    <source>
        <dbReference type="ARBA" id="ARBA00022617"/>
    </source>
</evidence>
<keyword evidence="6" id="KW-0408">Iron</keyword>
<evidence type="ECO:0000256" key="2">
    <source>
        <dbReference type="ARBA" id="ARBA00022559"/>
    </source>
</evidence>
<evidence type="ECO:0000256" key="4">
    <source>
        <dbReference type="ARBA" id="ARBA00022723"/>
    </source>
</evidence>
<evidence type="ECO:0000256" key="1">
    <source>
        <dbReference type="ARBA" id="ARBA00001970"/>
    </source>
</evidence>
<gene>
    <name evidence="10" type="ORF">M422DRAFT_273077</name>
</gene>
<evidence type="ECO:0000313" key="11">
    <source>
        <dbReference type="Proteomes" id="UP000054279"/>
    </source>
</evidence>
<feature type="domain" description="Heme haloperoxidase family profile" evidence="9">
    <location>
        <begin position="83"/>
        <end position="284"/>
    </location>
</feature>
<dbReference type="HOGENOM" id="CLU_029871_0_0_1"/>
<dbReference type="PROSITE" id="PS51405">
    <property type="entry name" value="HEME_HALOPEROXIDASE"/>
    <property type="match status" value="1"/>
</dbReference>
<feature type="compositionally biased region" description="Basic and acidic residues" evidence="8">
    <location>
        <begin position="1"/>
        <end position="15"/>
    </location>
</feature>
<dbReference type="OrthoDB" id="2542103at2759"/>
<dbReference type="Pfam" id="PF01328">
    <property type="entry name" value="Peroxidase_2"/>
    <property type="match status" value="1"/>
</dbReference>
<dbReference type="InterPro" id="IPR000028">
    <property type="entry name" value="Chloroperoxidase"/>
</dbReference>
<evidence type="ECO:0000259" key="9">
    <source>
        <dbReference type="PROSITE" id="PS51405"/>
    </source>
</evidence>
<organism evidence="10 11">
    <name type="scientific">Sphaerobolus stellatus (strain SS14)</name>
    <dbReference type="NCBI Taxonomy" id="990650"/>
    <lineage>
        <taxon>Eukaryota</taxon>
        <taxon>Fungi</taxon>
        <taxon>Dikarya</taxon>
        <taxon>Basidiomycota</taxon>
        <taxon>Agaricomycotina</taxon>
        <taxon>Agaricomycetes</taxon>
        <taxon>Phallomycetidae</taxon>
        <taxon>Geastrales</taxon>
        <taxon>Sphaerobolaceae</taxon>
        <taxon>Sphaerobolus</taxon>
    </lineage>
</organism>
<dbReference type="GO" id="GO:0004601">
    <property type="term" value="F:peroxidase activity"/>
    <property type="evidence" value="ECO:0007669"/>
    <property type="project" value="UniProtKB-KW"/>
</dbReference>
<comment type="cofactor">
    <cofactor evidence="1">
        <name>heme b</name>
        <dbReference type="ChEBI" id="CHEBI:60344"/>
    </cofactor>
</comment>
<dbReference type="AlphaFoldDB" id="A0A0C9UKK5"/>
<evidence type="ECO:0000313" key="10">
    <source>
        <dbReference type="EMBL" id="KIJ25936.1"/>
    </source>
</evidence>
<dbReference type="GO" id="GO:0046872">
    <property type="term" value="F:metal ion binding"/>
    <property type="evidence" value="ECO:0007669"/>
    <property type="project" value="UniProtKB-KW"/>
</dbReference>
<keyword evidence="2" id="KW-0575">Peroxidase</keyword>
<evidence type="ECO:0000256" key="6">
    <source>
        <dbReference type="ARBA" id="ARBA00023004"/>
    </source>
</evidence>
<keyword evidence="3" id="KW-0349">Heme</keyword>
<feature type="region of interest" description="Disordered" evidence="8">
    <location>
        <begin position="1"/>
        <end position="20"/>
    </location>
</feature>
<proteinExistence type="inferred from homology"/>
<dbReference type="EMBL" id="KN837392">
    <property type="protein sequence ID" value="KIJ25936.1"/>
    <property type="molecule type" value="Genomic_DNA"/>
</dbReference>
<evidence type="ECO:0000256" key="7">
    <source>
        <dbReference type="ARBA" id="ARBA00025795"/>
    </source>
</evidence>
<protein>
    <recommendedName>
        <fullName evidence="9">Heme haloperoxidase family profile domain-containing protein</fullName>
    </recommendedName>
</protein>
<evidence type="ECO:0000256" key="8">
    <source>
        <dbReference type="SAM" id="MobiDB-lite"/>
    </source>
</evidence>
<dbReference type="SUPFAM" id="SSF47571">
    <property type="entry name" value="Cloroperoxidase"/>
    <property type="match status" value="1"/>
</dbReference>
<keyword evidence="11" id="KW-1185">Reference proteome</keyword>
<comment type="similarity">
    <text evidence="7">Belongs to the chloroperoxidase family.</text>
</comment>
<keyword evidence="5" id="KW-0560">Oxidoreductase</keyword>
<name>A0A0C9UKK5_SPHS4</name>